<feature type="transmembrane region" description="Helical" evidence="18">
    <location>
        <begin position="273"/>
        <end position="304"/>
    </location>
</feature>
<dbReference type="PANTHER" id="PTHR19271:SF16">
    <property type="entry name" value="CYTOCHROME B"/>
    <property type="match status" value="1"/>
</dbReference>
<dbReference type="InterPro" id="IPR016174">
    <property type="entry name" value="Di-haem_cyt_TM"/>
</dbReference>
<feature type="domain" description="Cytochrome b/b6 N-terminal region profile" evidence="19">
    <location>
        <begin position="1"/>
        <end position="210"/>
    </location>
</feature>
<comment type="cofactor">
    <cofactor evidence="18">
        <name>heme b</name>
        <dbReference type="ChEBI" id="CHEBI:60344"/>
    </cofactor>
    <text evidence="18">Binds 2 heme groups non-covalently.</text>
</comment>
<keyword evidence="5 17" id="KW-0349">Heme</keyword>
<dbReference type="PIRSF" id="PIRSF038885">
    <property type="entry name" value="COB"/>
    <property type="match status" value="1"/>
</dbReference>
<evidence type="ECO:0000256" key="7">
    <source>
        <dbReference type="ARBA" id="ARBA00022692"/>
    </source>
</evidence>
<dbReference type="AlphaFoldDB" id="I6NHV6"/>
<keyword evidence="15 18" id="KW-0472">Membrane</keyword>
<comment type="cofactor">
    <cofactor evidence="17">
        <name>heme</name>
        <dbReference type="ChEBI" id="CHEBI:30413"/>
    </cofactor>
    <text evidence="17">Binds 2 heme groups non-covalently.</text>
</comment>
<geneLocation type="mitochondrion" evidence="21"/>
<feature type="domain" description="Cytochrome b/b6 C-terminal region profile" evidence="20">
    <location>
        <begin position="211"/>
        <end position="381"/>
    </location>
</feature>
<proteinExistence type="inferred from homology"/>
<keyword evidence="6 18" id="KW-0679">Respiratory chain</keyword>
<keyword evidence="9" id="KW-0999">Mitochondrion inner membrane</keyword>
<evidence type="ECO:0000256" key="17">
    <source>
        <dbReference type="PIRSR" id="PIRSR038885-2"/>
    </source>
</evidence>
<dbReference type="InterPro" id="IPR048260">
    <property type="entry name" value="Cytochrome_b_C_euk/bac"/>
</dbReference>
<organism evidence="21">
    <name type="scientific">Solecurtus divaricatus</name>
    <name type="common">divaricate short razor</name>
    <dbReference type="NCBI Taxonomy" id="444102"/>
    <lineage>
        <taxon>Eukaryota</taxon>
        <taxon>Metazoa</taxon>
        <taxon>Spiralia</taxon>
        <taxon>Lophotrochozoa</taxon>
        <taxon>Mollusca</taxon>
        <taxon>Bivalvia</taxon>
        <taxon>Autobranchia</taxon>
        <taxon>Heteroconchia</taxon>
        <taxon>Euheterodonta</taxon>
        <taxon>Imparidentia</taxon>
        <taxon>Neoheterodontei</taxon>
        <taxon>Cardiida</taxon>
        <taxon>Tellinoidea</taxon>
        <taxon>Solecurtidae</taxon>
        <taxon>Solecurtus</taxon>
    </lineage>
</organism>
<dbReference type="Pfam" id="PF00033">
    <property type="entry name" value="Cytochrome_B"/>
    <property type="match status" value="1"/>
</dbReference>
<dbReference type="PROSITE" id="PS51002">
    <property type="entry name" value="CYTB_NTER"/>
    <property type="match status" value="1"/>
</dbReference>
<dbReference type="EMBL" id="JN398367">
    <property type="protein sequence ID" value="AEV94333.1"/>
    <property type="molecule type" value="Genomic_DNA"/>
</dbReference>
<reference evidence="21" key="1">
    <citation type="submission" date="2011-07" db="EMBL/GenBank/DDBJ databases">
        <title>The complete mitochondrial genomes of six heterodont bivalves (Tellinoidea and Solenoidea): extensive gene rearrangements and phylogenetic implications.</title>
        <authorList>
            <person name="Yuan Y."/>
            <person name="Li Q."/>
        </authorList>
    </citation>
    <scope>NUCLEOTIDE SEQUENCE</scope>
</reference>
<dbReference type="InterPro" id="IPR027387">
    <property type="entry name" value="Cytb/b6-like_sf"/>
</dbReference>
<evidence type="ECO:0000256" key="2">
    <source>
        <dbReference type="ARBA" id="ARBA00004448"/>
    </source>
</evidence>
<keyword evidence="11 18" id="KW-1133">Transmembrane helix</keyword>
<evidence type="ECO:0000259" key="20">
    <source>
        <dbReference type="PROSITE" id="PS51003"/>
    </source>
</evidence>
<feature type="binding site" description="axial binding residue" evidence="17">
    <location>
        <position position="183"/>
    </location>
    <ligand>
        <name>heme b</name>
        <dbReference type="ChEBI" id="CHEBI:60344"/>
        <label>b562</label>
    </ligand>
    <ligandPart>
        <name>Fe</name>
        <dbReference type="ChEBI" id="CHEBI:18248"/>
    </ligandPart>
</feature>
<keyword evidence="12 17" id="KW-0408">Iron</keyword>
<feature type="binding site" evidence="16">
    <location>
        <position position="202"/>
    </location>
    <ligand>
        <name>a ubiquinone</name>
        <dbReference type="ChEBI" id="CHEBI:16389"/>
    </ligand>
</feature>
<evidence type="ECO:0000256" key="9">
    <source>
        <dbReference type="ARBA" id="ARBA00022792"/>
    </source>
</evidence>
<dbReference type="InterPro" id="IPR036150">
    <property type="entry name" value="Cyt_b/b6_C_sf"/>
</dbReference>
<evidence type="ECO:0000256" key="12">
    <source>
        <dbReference type="ARBA" id="ARBA00023004"/>
    </source>
</evidence>
<evidence type="ECO:0000256" key="15">
    <source>
        <dbReference type="ARBA" id="ARBA00023136"/>
    </source>
</evidence>
<keyword evidence="10 18" id="KW-0249">Electron transport</keyword>
<dbReference type="Gene3D" id="1.20.810.10">
    <property type="entry name" value="Cytochrome Bc1 Complex, Chain C"/>
    <property type="match status" value="1"/>
</dbReference>
<accession>I6NHV6</accession>
<dbReference type="InterPro" id="IPR030689">
    <property type="entry name" value="Cytochrome_b"/>
</dbReference>
<dbReference type="SUPFAM" id="SSF81342">
    <property type="entry name" value="Transmembrane di-heme cytochromes"/>
    <property type="match status" value="1"/>
</dbReference>
<evidence type="ECO:0000256" key="5">
    <source>
        <dbReference type="ARBA" id="ARBA00022617"/>
    </source>
</evidence>
<protein>
    <recommendedName>
        <fullName evidence="3 18">Cytochrome b</fullName>
    </recommendedName>
</protein>
<dbReference type="GO" id="GO:0005743">
    <property type="term" value="C:mitochondrial inner membrane"/>
    <property type="evidence" value="ECO:0007669"/>
    <property type="project" value="UniProtKB-SubCell"/>
</dbReference>
<keyword evidence="7 18" id="KW-0812">Transmembrane</keyword>
<feature type="transmembrane region" description="Helical" evidence="18">
    <location>
        <begin position="324"/>
        <end position="341"/>
    </location>
</feature>
<evidence type="ECO:0000256" key="4">
    <source>
        <dbReference type="ARBA" id="ARBA00022448"/>
    </source>
</evidence>
<feature type="transmembrane region" description="Helical" evidence="18">
    <location>
        <begin position="179"/>
        <end position="200"/>
    </location>
</feature>
<feature type="transmembrane region" description="Helical" evidence="18">
    <location>
        <begin position="37"/>
        <end position="58"/>
    </location>
</feature>
<evidence type="ECO:0000313" key="21">
    <source>
        <dbReference type="EMBL" id="AEV94333.1"/>
    </source>
</evidence>
<feature type="transmembrane region" description="Helical" evidence="18">
    <location>
        <begin position="139"/>
        <end position="158"/>
    </location>
</feature>
<keyword evidence="8 17" id="KW-0479">Metal-binding</keyword>
<dbReference type="PANTHER" id="PTHR19271">
    <property type="entry name" value="CYTOCHROME B"/>
    <property type="match status" value="1"/>
</dbReference>
<name>I6NHV6_9BIVA</name>
<dbReference type="GO" id="GO:0045275">
    <property type="term" value="C:respiratory chain complex III"/>
    <property type="evidence" value="ECO:0007669"/>
    <property type="project" value="InterPro"/>
</dbReference>
<evidence type="ECO:0000259" key="19">
    <source>
        <dbReference type="PROSITE" id="PS51002"/>
    </source>
</evidence>
<keyword evidence="14 18" id="KW-0496">Mitochondrion</keyword>
<comment type="subcellular location">
    <subcellularLocation>
        <location evidence="2">Mitochondrion inner membrane</location>
        <topology evidence="2">Multi-pass membrane protein</topology>
    </subcellularLocation>
</comment>
<feature type="transmembrane region" description="Helical" evidence="18">
    <location>
        <begin position="230"/>
        <end position="252"/>
    </location>
</feature>
<feature type="binding site" description="axial binding residue" evidence="17">
    <location>
        <position position="84"/>
    </location>
    <ligand>
        <name>heme b</name>
        <dbReference type="ChEBI" id="CHEBI:60344"/>
        <label>b562</label>
    </ligand>
    <ligandPart>
        <name>Fe</name>
        <dbReference type="ChEBI" id="CHEBI:18248"/>
    </ligandPart>
</feature>
<dbReference type="GO" id="GO:0008121">
    <property type="term" value="F:quinol-cytochrome-c reductase activity"/>
    <property type="evidence" value="ECO:0007669"/>
    <property type="project" value="InterPro"/>
</dbReference>
<gene>
    <name evidence="21" type="primary">cob</name>
</gene>
<dbReference type="SUPFAM" id="SSF81648">
    <property type="entry name" value="a domain/subunit of cytochrome bc1 complex (Ubiquinol-cytochrome c reductase)"/>
    <property type="match status" value="1"/>
</dbReference>
<dbReference type="InterPro" id="IPR005797">
    <property type="entry name" value="Cyt_b/b6_N"/>
</dbReference>
<comment type="function">
    <text evidence="1 18">Component of the ubiquinol-cytochrome c reductase complex (complex III or cytochrome b-c1 complex) that is part of the mitochondrial respiratory chain. The b-c1 complex mediates electron transfer from ubiquinol to cytochrome c. Contributes to the generation of a proton gradient across the mitochondrial membrane that is then used for ATP synthesis.</text>
</comment>
<dbReference type="GO" id="GO:0046872">
    <property type="term" value="F:metal ion binding"/>
    <property type="evidence" value="ECO:0007669"/>
    <property type="project" value="UniProtKB-UniRule"/>
</dbReference>
<dbReference type="InterPro" id="IPR048259">
    <property type="entry name" value="Cytochrome_b_N_euk/bac"/>
</dbReference>
<feature type="transmembrane region" description="Helical" evidence="18">
    <location>
        <begin position="109"/>
        <end position="133"/>
    </location>
</feature>
<dbReference type="CDD" id="cd00290">
    <property type="entry name" value="cytochrome_b_C"/>
    <property type="match status" value="1"/>
</dbReference>
<evidence type="ECO:0000256" key="11">
    <source>
        <dbReference type="ARBA" id="ARBA00022989"/>
    </source>
</evidence>
<evidence type="ECO:0000256" key="8">
    <source>
        <dbReference type="ARBA" id="ARBA00022723"/>
    </source>
</evidence>
<dbReference type="GO" id="GO:0006122">
    <property type="term" value="P:mitochondrial electron transport, ubiquinol to cytochrome c"/>
    <property type="evidence" value="ECO:0007669"/>
    <property type="project" value="TreeGrafter"/>
</dbReference>
<evidence type="ECO:0000256" key="10">
    <source>
        <dbReference type="ARBA" id="ARBA00022982"/>
    </source>
</evidence>
<feature type="binding site" description="axial binding residue" evidence="17">
    <location>
        <position position="197"/>
    </location>
    <ligand>
        <name>heme b</name>
        <dbReference type="ChEBI" id="CHEBI:60344"/>
        <label>b566</label>
    </ligand>
    <ligandPart>
        <name>Fe</name>
        <dbReference type="ChEBI" id="CHEBI:18248"/>
    </ligandPart>
</feature>
<keyword evidence="4 18" id="KW-0813">Transport</keyword>
<dbReference type="GO" id="GO:0016491">
    <property type="term" value="F:oxidoreductase activity"/>
    <property type="evidence" value="ECO:0007669"/>
    <property type="project" value="UniProtKB-UniRule"/>
</dbReference>
<evidence type="ECO:0000256" key="18">
    <source>
        <dbReference type="RuleBase" id="RU362117"/>
    </source>
</evidence>
<dbReference type="InterPro" id="IPR005798">
    <property type="entry name" value="Cyt_b/b6_C"/>
</dbReference>
<dbReference type="Pfam" id="PF00032">
    <property type="entry name" value="Cytochrom_B_C"/>
    <property type="match status" value="1"/>
</dbReference>
<feature type="binding site" description="axial binding residue" evidence="17">
    <location>
        <position position="98"/>
    </location>
    <ligand>
        <name>heme b</name>
        <dbReference type="ChEBI" id="CHEBI:60344"/>
        <label>b566</label>
    </ligand>
    <ligandPart>
        <name>Fe</name>
        <dbReference type="ChEBI" id="CHEBI:18248"/>
    </ligandPart>
</feature>
<feature type="transmembrane region" description="Helical" evidence="18">
    <location>
        <begin position="78"/>
        <end position="97"/>
    </location>
</feature>
<evidence type="ECO:0000256" key="16">
    <source>
        <dbReference type="PIRSR" id="PIRSR038885-1"/>
    </source>
</evidence>
<evidence type="ECO:0000256" key="1">
    <source>
        <dbReference type="ARBA" id="ARBA00002566"/>
    </source>
</evidence>
<comment type="similarity">
    <text evidence="18">Belongs to the cytochrome b family.</text>
</comment>
<dbReference type="CDD" id="cd00284">
    <property type="entry name" value="Cytochrome_b_N"/>
    <property type="match status" value="1"/>
</dbReference>
<evidence type="ECO:0000256" key="6">
    <source>
        <dbReference type="ARBA" id="ARBA00022660"/>
    </source>
</evidence>
<keyword evidence="13" id="KW-0830">Ubiquinone</keyword>
<sequence length="415" mass="46981">MMYAPRRNNKVLSVAAGSFYDLPCPINLNMWWNFGSMLGVILVVQVLSGFIMACHYTPHESLAFSSVVHIMHDVYEGWLFRSIHSNGATFFFICIYAHIGRGLYYHSFVLHKTWMVGVTMYLMLMAIAFLGYVLPWGQMSYWGATVITNLFSAIPYIGQAVTQWIWGGYTVCDATLKRFYVLHMYLPFVLAGLALVHLYYLHDTGSNNPLGVDDGGDLISFHPYYSHKDFLGILIVVGALLLTVLFVPDMFGSPENFIPANPYKTPIHIQPEWYFLFAYTILRSVPSKGGGVAALAASVLVLYLLPFRPKYFHLGLAFYPLSQFYYWVFVSSFLMLTFIGMRPVEEPYQVMGQIGSLVYFSYYPLHSFLEWAWDTMLSYMQFSLSGDSGSDGVACGEDYDGGMDLKWGDLSSNKG</sequence>
<evidence type="ECO:0000256" key="3">
    <source>
        <dbReference type="ARBA" id="ARBA00013531"/>
    </source>
</evidence>
<evidence type="ECO:0000256" key="13">
    <source>
        <dbReference type="ARBA" id="ARBA00023075"/>
    </source>
</evidence>
<dbReference type="PROSITE" id="PS51003">
    <property type="entry name" value="CYTB_CTER"/>
    <property type="match status" value="1"/>
</dbReference>
<evidence type="ECO:0000256" key="14">
    <source>
        <dbReference type="ARBA" id="ARBA00023128"/>
    </source>
</evidence>